<evidence type="ECO:0000256" key="1">
    <source>
        <dbReference type="ARBA" id="ARBA00023015"/>
    </source>
</evidence>
<evidence type="ECO:0000313" key="7">
    <source>
        <dbReference type="EMBL" id="GAA4340957.1"/>
    </source>
</evidence>
<dbReference type="PANTHER" id="PTHR30055">
    <property type="entry name" value="HTH-TYPE TRANSCRIPTIONAL REGULATOR RUTR"/>
    <property type="match status" value="1"/>
</dbReference>
<dbReference type="Proteomes" id="UP001501115">
    <property type="component" value="Unassembled WGS sequence"/>
</dbReference>
<gene>
    <name evidence="7" type="ORF">GCM10023086_76940</name>
</gene>
<evidence type="ECO:0000256" key="5">
    <source>
        <dbReference type="SAM" id="MobiDB-lite"/>
    </source>
</evidence>
<dbReference type="Pfam" id="PF00440">
    <property type="entry name" value="TetR_N"/>
    <property type="match status" value="1"/>
</dbReference>
<organism evidence="7 8">
    <name type="scientific">Streptomyces venetus</name>
    <dbReference type="NCBI Taxonomy" id="1701086"/>
    <lineage>
        <taxon>Bacteria</taxon>
        <taxon>Bacillati</taxon>
        <taxon>Actinomycetota</taxon>
        <taxon>Actinomycetes</taxon>
        <taxon>Kitasatosporales</taxon>
        <taxon>Streptomycetaceae</taxon>
        <taxon>Streptomyces</taxon>
    </lineage>
</organism>
<feature type="DNA-binding region" description="H-T-H motif" evidence="4">
    <location>
        <begin position="50"/>
        <end position="69"/>
    </location>
</feature>
<dbReference type="InterPro" id="IPR050109">
    <property type="entry name" value="HTH-type_TetR-like_transc_reg"/>
</dbReference>
<evidence type="ECO:0000259" key="6">
    <source>
        <dbReference type="PROSITE" id="PS50977"/>
    </source>
</evidence>
<dbReference type="SUPFAM" id="SSF46689">
    <property type="entry name" value="Homeodomain-like"/>
    <property type="match status" value="1"/>
</dbReference>
<evidence type="ECO:0000256" key="2">
    <source>
        <dbReference type="ARBA" id="ARBA00023125"/>
    </source>
</evidence>
<reference evidence="8" key="1">
    <citation type="journal article" date="2019" name="Int. J. Syst. Evol. Microbiol.">
        <title>The Global Catalogue of Microorganisms (GCM) 10K type strain sequencing project: providing services to taxonomists for standard genome sequencing and annotation.</title>
        <authorList>
            <consortium name="The Broad Institute Genomics Platform"/>
            <consortium name="The Broad Institute Genome Sequencing Center for Infectious Disease"/>
            <person name="Wu L."/>
            <person name="Ma J."/>
        </authorList>
    </citation>
    <scope>NUCLEOTIDE SEQUENCE [LARGE SCALE GENOMIC DNA]</scope>
    <source>
        <strain evidence="8">JCM 31290</strain>
    </source>
</reference>
<dbReference type="InterPro" id="IPR041347">
    <property type="entry name" value="MftR_C"/>
</dbReference>
<dbReference type="Gene3D" id="1.10.10.60">
    <property type="entry name" value="Homeodomain-like"/>
    <property type="match status" value="1"/>
</dbReference>
<keyword evidence="1" id="KW-0805">Transcription regulation</keyword>
<evidence type="ECO:0000256" key="4">
    <source>
        <dbReference type="PROSITE-ProRule" id="PRU00335"/>
    </source>
</evidence>
<dbReference type="PANTHER" id="PTHR30055:SF238">
    <property type="entry name" value="MYCOFACTOCIN BIOSYNTHESIS TRANSCRIPTIONAL REGULATOR MFTR-RELATED"/>
    <property type="match status" value="1"/>
</dbReference>
<comment type="caution">
    <text evidence="7">The sequence shown here is derived from an EMBL/GenBank/DDBJ whole genome shotgun (WGS) entry which is preliminary data.</text>
</comment>
<dbReference type="EMBL" id="BAABET010000023">
    <property type="protein sequence ID" value="GAA4340957.1"/>
    <property type="molecule type" value="Genomic_DNA"/>
</dbReference>
<protein>
    <submittedName>
        <fullName evidence="7">TetR family transcriptional regulator</fullName>
    </submittedName>
</protein>
<keyword evidence="3" id="KW-0804">Transcription</keyword>
<name>A0ABP8HLE9_9ACTN</name>
<proteinExistence type="predicted"/>
<keyword evidence="8" id="KW-1185">Reference proteome</keyword>
<dbReference type="PROSITE" id="PS50977">
    <property type="entry name" value="HTH_TETR_2"/>
    <property type="match status" value="1"/>
</dbReference>
<feature type="compositionally biased region" description="Basic and acidic residues" evidence="5">
    <location>
        <begin position="12"/>
        <end position="22"/>
    </location>
</feature>
<dbReference type="PRINTS" id="PR00455">
    <property type="entry name" value="HTHTETR"/>
</dbReference>
<evidence type="ECO:0000313" key="8">
    <source>
        <dbReference type="Proteomes" id="UP001501115"/>
    </source>
</evidence>
<feature type="region of interest" description="Disordered" evidence="5">
    <location>
        <begin position="1"/>
        <end position="30"/>
    </location>
</feature>
<keyword evidence="2 4" id="KW-0238">DNA-binding</keyword>
<evidence type="ECO:0000256" key="3">
    <source>
        <dbReference type="ARBA" id="ARBA00023163"/>
    </source>
</evidence>
<dbReference type="Pfam" id="PF17754">
    <property type="entry name" value="TetR_C_14"/>
    <property type="match status" value="1"/>
</dbReference>
<dbReference type="RefSeq" id="WP_345666374.1">
    <property type="nucleotide sequence ID" value="NZ_BAABET010000023.1"/>
</dbReference>
<feature type="domain" description="HTH tetR-type" evidence="6">
    <location>
        <begin position="27"/>
        <end position="87"/>
    </location>
</feature>
<sequence>MSVPNLKPTQGTDRHPGKISQRERKKARTRTAIQQEALRLFRDQGYEATTIEQIAEAAEVSASTVFRYFATKEDLVLSDDETLFVRAFRAQPPELPPVQAMRRALHSTLDGLSATEMSTQRDRDILMVTVPELWSASLGNVKQMLRTLGELVAERTGADPADAAVRALSGAIFGIMMDVMLRWANQPDLDPAAELDRLLACLEDGFQESGA</sequence>
<dbReference type="InterPro" id="IPR001647">
    <property type="entry name" value="HTH_TetR"/>
</dbReference>
<dbReference type="InterPro" id="IPR009057">
    <property type="entry name" value="Homeodomain-like_sf"/>
</dbReference>
<dbReference type="Gene3D" id="1.10.357.10">
    <property type="entry name" value="Tetracycline Repressor, domain 2"/>
    <property type="match status" value="1"/>
</dbReference>
<accession>A0ABP8HLE9</accession>